<reference evidence="2 3" key="1">
    <citation type="submission" date="2023-07" db="EMBL/GenBank/DDBJ databases">
        <title>Genomic Encyclopedia of Type Strains, Phase IV (KMG-IV): sequencing the most valuable type-strain genomes for metagenomic binning, comparative biology and taxonomic classification.</title>
        <authorList>
            <person name="Goeker M."/>
        </authorList>
    </citation>
    <scope>NUCLEOTIDE SEQUENCE [LARGE SCALE GENOMIC DNA]</scope>
    <source>
        <strain evidence="2 3">DSM 19154</strain>
    </source>
</reference>
<evidence type="ECO:0000313" key="3">
    <source>
        <dbReference type="Proteomes" id="UP001225034"/>
    </source>
</evidence>
<keyword evidence="3" id="KW-1185">Reference proteome</keyword>
<dbReference type="Pfam" id="PF09991">
    <property type="entry name" value="DUF2232"/>
    <property type="match status" value="1"/>
</dbReference>
<dbReference type="RefSeq" id="WP_306985733.1">
    <property type="nucleotide sequence ID" value="NZ_JAUSUA010000008.1"/>
</dbReference>
<feature type="transmembrane region" description="Helical" evidence="1">
    <location>
        <begin position="56"/>
        <end position="85"/>
    </location>
</feature>
<feature type="transmembrane region" description="Helical" evidence="1">
    <location>
        <begin position="266"/>
        <end position="285"/>
    </location>
</feature>
<dbReference type="PANTHER" id="PTHR41324">
    <property type="entry name" value="MEMBRANE PROTEIN-RELATED"/>
    <property type="match status" value="1"/>
</dbReference>
<keyword evidence="1" id="KW-0812">Transmembrane</keyword>
<feature type="transmembrane region" description="Helical" evidence="1">
    <location>
        <begin position="97"/>
        <end position="118"/>
    </location>
</feature>
<sequence length="306" mass="34441">MNRKSAWKDGIFIVGIYLMLLLAVLLVPVLNIVAIWVLPLPVVYFAVKHGIKSTLILYLILCLIAWPIHVIALVLTFVFAMVGGVIGELHRRKADGFAVLIGASLAYIFHLLSAYVVFTLGFEMSMRQVIRSQHEQVTELLEQTGRSTDQISILLEGLDMMVYMVPFMMVLVGASLGLLTVWLAGIMLRRFNIETNRLPALRNWGFPKAFIWYYLIAFVVMLTGPEEGSTLFLAITNVFILIETIMTIQGLSFILFFFHHKKLPKILGILVVVMCIIIAPLQQIIRLVGIADLVLDLKSRLGSQRK</sequence>
<comment type="caution">
    <text evidence="2">The sequence shown here is derived from an EMBL/GenBank/DDBJ whole genome shotgun (WGS) entry which is preliminary data.</text>
</comment>
<feature type="transmembrane region" description="Helical" evidence="1">
    <location>
        <begin position="163"/>
        <end position="188"/>
    </location>
</feature>
<dbReference type="PANTHER" id="PTHR41324:SF1">
    <property type="entry name" value="DUF2232 DOMAIN-CONTAINING PROTEIN"/>
    <property type="match status" value="1"/>
</dbReference>
<keyword evidence="1" id="KW-1133">Transmembrane helix</keyword>
<name>A0ABT9YML0_9BACI</name>
<keyword evidence="1" id="KW-0472">Membrane</keyword>
<gene>
    <name evidence="2" type="ORF">J2S05_003956</name>
</gene>
<feature type="transmembrane region" description="Helical" evidence="1">
    <location>
        <begin position="231"/>
        <end position="259"/>
    </location>
</feature>
<proteinExistence type="predicted"/>
<organism evidence="2 3">
    <name type="scientific">Alkalicoccobacillus murimartini</name>
    <dbReference type="NCBI Taxonomy" id="171685"/>
    <lineage>
        <taxon>Bacteria</taxon>
        <taxon>Bacillati</taxon>
        <taxon>Bacillota</taxon>
        <taxon>Bacilli</taxon>
        <taxon>Bacillales</taxon>
        <taxon>Bacillaceae</taxon>
        <taxon>Alkalicoccobacillus</taxon>
    </lineage>
</organism>
<dbReference type="EMBL" id="JAUSUA010000008">
    <property type="protein sequence ID" value="MDQ0209121.1"/>
    <property type="molecule type" value="Genomic_DNA"/>
</dbReference>
<protein>
    <submittedName>
        <fullName evidence="2">Uncharacterized protein YybS (DUF2232 family)</fullName>
    </submittedName>
</protein>
<dbReference type="InterPro" id="IPR018710">
    <property type="entry name" value="DUF2232"/>
</dbReference>
<feature type="transmembrane region" description="Helical" evidence="1">
    <location>
        <begin position="12"/>
        <end position="36"/>
    </location>
</feature>
<accession>A0ABT9YML0</accession>
<evidence type="ECO:0000313" key="2">
    <source>
        <dbReference type="EMBL" id="MDQ0209121.1"/>
    </source>
</evidence>
<dbReference type="Proteomes" id="UP001225034">
    <property type="component" value="Unassembled WGS sequence"/>
</dbReference>
<feature type="transmembrane region" description="Helical" evidence="1">
    <location>
        <begin position="209"/>
        <end position="225"/>
    </location>
</feature>
<evidence type="ECO:0000256" key="1">
    <source>
        <dbReference type="SAM" id="Phobius"/>
    </source>
</evidence>